<gene>
    <name evidence="1" type="ORF">J2S17_004815</name>
</gene>
<sequence>MKKSTIIRFVGIGKMGAPLCSYSYSYRNLLEKTTYIFSTESKQGISFFSGARIGYTKANISINQTFD</sequence>
<keyword evidence="2" id="KW-1185">Reference proteome</keyword>
<reference evidence="1 2" key="1">
    <citation type="submission" date="2023-07" db="EMBL/GenBank/DDBJ databases">
        <title>Genomic Encyclopedia of Type Strains, Phase IV (KMG-IV): sequencing the most valuable type-strain genomes for metagenomic binning, comparative biology and taxonomic classification.</title>
        <authorList>
            <person name="Goeker M."/>
        </authorList>
    </citation>
    <scope>NUCLEOTIDE SEQUENCE [LARGE SCALE GENOMIC DNA]</scope>
    <source>
        <strain evidence="1 2">DSM 23494</strain>
    </source>
</reference>
<proteinExistence type="predicted"/>
<comment type="caution">
    <text evidence="1">The sequence shown here is derived from an EMBL/GenBank/DDBJ whole genome shotgun (WGS) entry which is preliminary data.</text>
</comment>
<organism evidence="1 2">
    <name type="scientific">Cytobacillus purgationiresistens</name>
    <dbReference type="NCBI Taxonomy" id="863449"/>
    <lineage>
        <taxon>Bacteria</taxon>
        <taxon>Bacillati</taxon>
        <taxon>Bacillota</taxon>
        <taxon>Bacilli</taxon>
        <taxon>Bacillales</taxon>
        <taxon>Bacillaceae</taxon>
        <taxon>Cytobacillus</taxon>
    </lineage>
</organism>
<accession>A0ABU0ANQ4</accession>
<protein>
    <recommendedName>
        <fullName evidence="3">6-phosphogluconate dehydrogenase NADP-binding domain-containing protein</fullName>
    </recommendedName>
</protein>
<evidence type="ECO:0008006" key="3">
    <source>
        <dbReference type="Google" id="ProtNLM"/>
    </source>
</evidence>
<dbReference type="EMBL" id="JAUSUB010000030">
    <property type="protein sequence ID" value="MDQ0272922.1"/>
    <property type="molecule type" value="Genomic_DNA"/>
</dbReference>
<dbReference type="Proteomes" id="UP001238088">
    <property type="component" value="Unassembled WGS sequence"/>
</dbReference>
<evidence type="ECO:0000313" key="2">
    <source>
        <dbReference type="Proteomes" id="UP001238088"/>
    </source>
</evidence>
<evidence type="ECO:0000313" key="1">
    <source>
        <dbReference type="EMBL" id="MDQ0272922.1"/>
    </source>
</evidence>
<name>A0ABU0ANQ4_9BACI</name>